<dbReference type="GeneID" id="83630478"/>
<feature type="region of interest" description="Disordered" evidence="1">
    <location>
        <begin position="1"/>
        <end position="24"/>
    </location>
</feature>
<dbReference type="RefSeq" id="WP_238305127.1">
    <property type="nucleotide sequence ID" value="NZ_BRXE01000020.1"/>
</dbReference>
<comment type="caution">
    <text evidence="3">The sequence shown here is derived from an EMBL/GenBank/DDBJ whole genome shotgun (WGS) entry which is preliminary data.</text>
</comment>
<gene>
    <name evidence="3" type="ORF">Mkiyose1413_31590</name>
    <name evidence="2" type="ORF">SRL2020028_23210</name>
</gene>
<sequence length="114" mass="12801">MTDYPGDWSTEPPHPDDPRFGDWLDPWRPTAAQRARAIELLRLYVSRSHDFNHAFVLFHRDIKSEDSGPQMLVALLEHFAVTAIGAQGEELTIARLAGDLAAARDDILQEHGAQ</sequence>
<evidence type="ECO:0000313" key="2">
    <source>
        <dbReference type="EMBL" id="GLB83065.1"/>
    </source>
</evidence>
<evidence type="ECO:0000256" key="1">
    <source>
        <dbReference type="SAM" id="MobiDB-lite"/>
    </source>
</evidence>
<name>A0A9P3UYE0_9MYCO</name>
<dbReference type="AlphaFoldDB" id="A0A9P3UYE0"/>
<evidence type="ECO:0000313" key="4">
    <source>
        <dbReference type="Proteomes" id="UP001064782"/>
    </source>
</evidence>
<feature type="compositionally biased region" description="Basic and acidic residues" evidence="1">
    <location>
        <begin position="13"/>
        <end position="22"/>
    </location>
</feature>
<protein>
    <submittedName>
        <fullName evidence="3">Uncharacterized protein</fullName>
    </submittedName>
</protein>
<dbReference type="EMBL" id="BRZI01000023">
    <property type="protein sequence ID" value="GLD31276.1"/>
    <property type="molecule type" value="Genomic_DNA"/>
</dbReference>
<dbReference type="EMBL" id="BRXE01000020">
    <property type="protein sequence ID" value="GLB83065.1"/>
    <property type="molecule type" value="Genomic_DNA"/>
</dbReference>
<evidence type="ECO:0000313" key="3">
    <source>
        <dbReference type="EMBL" id="GLD31276.1"/>
    </source>
</evidence>
<accession>A0A9P3UYE0</accession>
<dbReference type="Proteomes" id="UP001064782">
    <property type="component" value="Unassembled WGS sequence"/>
</dbReference>
<reference evidence="3" key="1">
    <citation type="submission" date="2022-08" db="EMBL/GenBank/DDBJ databases">
        <title>Mycobacterium kiyosense sp. nov., scotochromogenic slow-glowing species isolated from respiratory specimens.</title>
        <authorList>
            <person name="Fukano H."/>
            <person name="Kazumi Y."/>
            <person name="Sakagami N."/>
            <person name="Ato M."/>
            <person name="Mitarai S."/>
            <person name="Hoshino Y."/>
        </authorList>
    </citation>
    <scope>NUCLEOTIDE SEQUENCE</scope>
    <source>
        <strain evidence="3">1413</strain>
        <strain evidence="2">SRL2020-028</strain>
    </source>
</reference>
<organism evidence="3 4">
    <name type="scientific">Mycobacterium kiyosense</name>
    <dbReference type="NCBI Taxonomy" id="2871094"/>
    <lineage>
        <taxon>Bacteria</taxon>
        <taxon>Bacillati</taxon>
        <taxon>Actinomycetota</taxon>
        <taxon>Actinomycetes</taxon>
        <taxon>Mycobacteriales</taxon>
        <taxon>Mycobacteriaceae</taxon>
        <taxon>Mycobacterium</taxon>
    </lineage>
</organism>
<keyword evidence="4" id="KW-1185">Reference proteome</keyword>
<proteinExistence type="predicted"/>
<dbReference type="Proteomes" id="UP001165663">
    <property type="component" value="Unassembled WGS sequence"/>
</dbReference>